<dbReference type="RefSeq" id="WP_077379160.1">
    <property type="nucleotide sequence ID" value="NZ_FTPD01000019.1"/>
</dbReference>
<gene>
    <name evidence="2" type="ORF">BQ8794_260013</name>
</gene>
<dbReference type="EMBL" id="FTPD01000019">
    <property type="protein sequence ID" value="SIT56157.1"/>
    <property type="molecule type" value="Genomic_DNA"/>
</dbReference>
<keyword evidence="1" id="KW-0732">Signal</keyword>
<sequence length="436" mass="47667">MLYSVLRLAIVAIFLSTSCALAQDTTPRVSAPCVAVKNSADSNLDEKIKGLNVKADDLKARIAKLSDGSEKSALDKQLKDIQEQLLDLVFEQECTRSDLTIQVLRGPSDPATKWIEITTYFATNRKPTGSTTPEDFFGAERTSDNQFGKTIVSIPTARKAGELNLPSLWRFELSPDPSKHFVFKQVVPLDSAIAISEIGKELAKKSSLLVFVHGYNVSFADAALRTAQLAHDLSFPGTAVFFSWPSAGTTKGYWHDEETVQLSETAFDSFLDKIAGLGASEVFLVAHSMGNRLVMSVLEDRASKGKTIPNLRELMLAAPDINAEIFREKIVPGLAALDVHKTIYASSSDVALRASKVVHDYRRVGETAGGVQTFTGFETVDATSVAPVVRSFGHSYVVDSTKVLGDMADTFYLHFNADQRSLPKEGTPPDNWWVLK</sequence>
<feature type="signal peptide" evidence="1">
    <location>
        <begin position="1"/>
        <end position="22"/>
    </location>
</feature>
<reference evidence="3" key="1">
    <citation type="submission" date="2017-01" db="EMBL/GenBank/DDBJ databases">
        <authorList>
            <person name="Brunel B."/>
        </authorList>
    </citation>
    <scope>NUCLEOTIDE SEQUENCE [LARGE SCALE GENOMIC DNA]</scope>
</reference>
<evidence type="ECO:0000313" key="2">
    <source>
        <dbReference type="EMBL" id="SIT56157.1"/>
    </source>
</evidence>
<dbReference type="InterPro" id="IPR010297">
    <property type="entry name" value="DUF900_hydrolase"/>
</dbReference>
<dbReference type="PANTHER" id="PTHR36513">
    <property type="entry name" value="ABC TRANSMEMBRANE TYPE-1 DOMAIN-CONTAINING PROTEIN"/>
    <property type="match status" value="1"/>
</dbReference>
<dbReference type="Proteomes" id="UP000188388">
    <property type="component" value="Unassembled WGS sequence"/>
</dbReference>
<dbReference type="Pfam" id="PF05990">
    <property type="entry name" value="DUF900"/>
    <property type="match status" value="1"/>
</dbReference>
<proteinExistence type="predicted"/>
<dbReference type="InterPro" id="IPR029058">
    <property type="entry name" value="AB_hydrolase_fold"/>
</dbReference>
<accession>A0A1R3V8D6</accession>
<dbReference type="Gene3D" id="3.40.50.1820">
    <property type="entry name" value="alpha/beta hydrolase"/>
    <property type="match status" value="1"/>
</dbReference>
<dbReference type="AlphaFoldDB" id="A0A1R3V8D6"/>
<evidence type="ECO:0000313" key="3">
    <source>
        <dbReference type="Proteomes" id="UP000188388"/>
    </source>
</evidence>
<protein>
    <submittedName>
        <fullName evidence="2">Uncharacterized protein</fullName>
    </submittedName>
</protein>
<organism evidence="2 3">
    <name type="scientific">Mesorhizobium prunaredense</name>
    <dbReference type="NCBI Taxonomy" id="1631249"/>
    <lineage>
        <taxon>Bacteria</taxon>
        <taxon>Pseudomonadati</taxon>
        <taxon>Pseudomonadota</taxon>
        <taxon>Alphaproteobacteria</taxon>
        <taxon>Hyphomicrobiales</taxon>
        <taxon>Phyllobacteriaceae</taxon>
        <taxon>Mesorhizobium</taxon>
    </lineage>
</organism>
<dbReference type="SUPFAM" id="SSF53474">
    <property type="entry name" value="alpha/beta-Hydrolases"/>
    <property type="match status" value="1"/>
</dbReference>
<feature type="chain" id="PRO_5012481243" evidence="1">
    <location>
        <begin position="23"/>
        <end position="436"/>
    </location>
</feature>
<dbReference type="PANTHER" id="PTHR36513:SF1">
    <property type="entry name" value="TRANSMEMBRANE PROTEIN"/>
    <property type="match status" value="1"/>
</dbReference>
<name>A0A1R3V8D6_9HYPH</name>
<dbReference type="PROSITE" id="PS51257">
    <property type="entry name" value="PROKAR_LIPOPROTEIN"/>
    <property type="match status" value="1"/>
</dbReference>
<keyword evidence="3" id="KW-1185">Reference proteome</keyword>
<dbReference type="STRING" id="1631249.BQ8794_260013"/>
<evidence type="ECO:0000256" key="1">
    <source>
        <dbReference type="SAM" id="SignalP"/>
    </source>
</evidence>